<name>A0A4Y9FUB8_9MICO</name>
<feature type="transmembrane region" description="Helical" evidence="1">
    <location>
        <begin position="95"/>
        <end position="117"/>
    </location>
</feature>
<reference evidence="2 3" key="1">
    <citation type="submission" date="2019-03" db="EMBL/GenBank/DDBJ databases">
        <title>Diversity of the mouse oral microbiome.</title>
        <authorList>
            <person name="Joseph S."/>
            <person name="Aduse-Opoku J."/>
            <person name="Curtis M."/>
            <person name="Wade W."/>
            <person name="Hashim A."/>
        </authorList>
    </citation>
    <scope>NUCLEOTIDE SEQUENCE [LARGE SCALE GENOMIC DNA]</scope>
    <source>
        <strain evidence="2 3">P1012</strain>
    </source>
</reference>
<comment type="caution">
    <text evidence="2">The sequence shown here is derived from an EMBL/GenBank/DDBJ whole genome shotgun (WGS) entry which is preliminary data.</text>
</comment>
<keyword evidence="1" id="KW-0472">Membrane</keyword>
<keyword evidence="1" id="KW-1133">Transmembrane helix</keyword>
<dbReference type="InterPro" id="IPR009937">
    <property type="entry name" value="Phage_holin_3_6"/>
</dbReference>
<proteinExistence type="predicted"/>
<keyword evidence="1" id="KW-0812">Transmembrane</keyword>
<dbReference type="Proteomes" id="UP000298358">
    <property type="component" value="Unassembled WGS sequence"/>
</dbReference>
<dbReference type="Pfam" id="PF07332">
    <property type="entry name" value="Phage_holin_3_6"/>
    <property type="match status" value="1"/>
</dbReference>
<protein>
    <submittedName>
        <fullName evidence="2">Phage holin family protein</fullName>
    </submittedName>
</protein>
<evidence type="ECO:0000313" key="2">
    <source>
        <dbReference type="EMBL" id="TFU32597.1"/>
    </source>
</evidence>
<accession>A0A4Y9FUB8</accession>
<feature type="transmembrane region" description="Helical" evidence="1">
    <location>
        <begin position="64"/>
        <end position="89"/>
    </location>
</feature>
<evidence type="ECO:0000256" key="1">
    <source>
        <dbReference type="SAM" id="Phobius"/>
    </source>
</evidence>
<dbReference type="EMBL" id="SPQB01000022">
    <property type="protein sequence ID" value="TFU32597.1"/>
    <property type="molecule type" value="Genomic_DNA"/>
</dbReference>
<organism evidence="2 3">
    <name type="scientific">Microbacterium paludicola</name>
    <dbReference type="NCBI Taxonomy" id="300019"/>
    <lineage>
        <taxon>Bacteria</taxon>
        <taxon>Bacillati</taxon>
        <taxon>Actinomycetota</taxon>
        <taxon>Actinomycetes</taxon>
        <taxon>Micrococcales</taxon>
        <taxon>Microbacteriaceae</taxon>
        <taxon>Microbacterium</taxon>
    </lineage>
</organism>
<gene>
    <name evidence="2" type="ORF">E4U02_09865</name>
</gene>
<sequence length="144" mass="15545">MSIQSPRRDGRGSPVRDRADDGLFTLVGDVPQLVKNLIVAEFNAIKGWLVKTATDAGIGTGMMFVGLFFIAWVVPLFLTFLVALLSLWLPVWASALIVMGVGVVLAIVAGFIGLAFYKKIGKRESPFSAAKTDIQIVKEAASEY</sequence>
<keyword evidence="3" id="KW-1185">Reference proteome</keyword>
<dbReference type="OrthoDB" id="5082180at2"/>
<evidence type="ECO:0000313" key="3">
    <source>
        <dbReference type="Proteomes" id="UP000298358"/>
    </source>
</evidence>
<dbReference type="AlphaFoldDB" id="A0A4Y9FUB8"/>